<evidence type="ECO:0000256" key="7">
    <source>
        <dbReference type="ARBA" id="ARBA00023136"/>
    </source>
</evidence>
<dbReference type="VEuPathDB" id="MicrosporidiaDB:NEQG_02153"/>
<sequence>MQKLLLECIYPIGVISLLCPTFAGVSLGMSKASIGICNSASIKSDIILTIIPSAFIGVGVLYSVLLFFTTAPQGTPTEFSIPMKWLAAYIVTGMGMFWGSISLGDISAVATVTAAQQKRFKPSFFLLLVFGELIGLFGLIVGFILSVSNRVWA</sequence>
<evidence type="ECO:0000256" key="4">
    <source>
        <dbReference type="ARBA" id="ARBA00022692"/>
    </source>
</evidence>
<evidence type="ECO:0000256" key="9">
    <source>
        <dbReference type="ARBA" id="ARBA00046480"/>
    </source>
</evidence>
<organism evidence="12 13">
    <name type="scientific">Nematocida parisii (strain ERTm3)</name>
    <name type="common">Nematode killer fungus</name>
    <dbReference type="NCBI Taxonomy" id="935791"/>
    <lineage>
        <taxon>Eukaryota</taxon>
        <taxon>Fungi</taxon>
        <taxon>Fungi incertae sedis</taxon>
        <taxon>Microsporidia</taxon>
        <taxon>Nematocida</taxon>
    </lineage>
</organism>
<dbReference type="STRING" id="935791.I3EEF9"/>
<evidence type="ECO:0000313" key="12">
    <source>
        <dbReference type="EMBL" id="EIJ87606.1"/>
    </source>
</evidence>
<dbReference type="AlphaFoldDB" id="I3EEF9"/>
<name>I3EEF9_NEMP3</name>
<comment type="subunit">
    <text evidence="9 10">V-ATPase is a heteromultimeric enzyme composed of a peripheral catalytic V1 complex (components A to H) attached to an integral membrane V0 proton pore complex (components: a, c, c', c'', d, e, f and VOA1). The decameric c-ring forms the proton-conducting pore, and is composed of eight proteolipid subunits c, one subunit c' and one subunit c''.</text>
</comment>
<keyword evidence="7 10" id="KW-0472">Membrane</keyword>
<dbReference type="EMBL" id="GL870881">
    <property type="protein sequence ID" value="EIJ87606.1"/>
    <property type="molecule type" value="Genomic_DNA"/>
</dbReference>
<dbReference type="InParanoid" id="I3EEF9"/>
<comment type="subcellular location">
    <subcellularLocation>
        <location evidence="1">Membrane</location>
        <topology evidence="1">Multi-pass membrane protein</topology>
    </subcellularLocation>
</comment>
<comment type="function">
    <text evidence="10">Proton-conducting pore forming of the V0 complex of vacuolar(H+)-ATPase (V-ATPase), a multisubunit enzyme composed of a peripheral complex (V1) that hydrolyzes ATP and a membrane integral complex (V0) that translocates protons. V-ATPase is responsible for acidifying and maintaining the pH of intracellular compartments.</text>
</comment>
<proteinExistence type="inferred from homology"/>
<dbReference type="Gene3D" id="1.20.120.610">
    <property type="entry name" value="lithium bound rotor ring of v- atpase"/>
    <property type="match status" value="1"/>
</dbReference>
<feature type="transmembrane region" description="Helical" evidence="10">
    <location>
        <begin position="12"/>
        <end position="34"/>
    </location>
</feature>
<evidence type="ECO:0000313" key="13">
    <source>
        <dbReference type="Proteomes" id="UP000002872"/>
    </source>
</evidence>
<protein>
    <recommendedName>
        <fullName evidence="11">V-ATPase proteolipid subunit C-like domain-containing protein</fullName>
    </recommendedName>
</protein>
<dbReference type="InterPro" id="IPR002379">
    <property type="entry name" value="ATPase_proteolipid_c-like_dom"/>
</dbReference>
<evidence type="ECO:0000256" key="1">
    <source>
        <dbReference type="ARBA" id="ARBA00004141"/>
    </source>
</evidence>
<gene>
    <name evidence="12" type="ORF">NEQG_02153</name>
</gene>
<feature type="transmembrane region" description="Helical" evidence="10">
    <location>
        <begin position="46"/>
        <end position="68"/>
    </location>
</feature>
<feature type="domain" description="V-ATPase proteolipid subunit C-like" evidence="11">
    <location>
        <begin position="86"/>
        <end position="145"/>
    </location>
</feature>
<keyword evidence="4 10" id="KW-0812">Transmembrane</keyword>
<dbReference type="Pfam" id="PF00137">
    <property type="entry name" value="ATP-synt_C"/>
    <property type="match status" value="1"/>
</dbReference>
<dbReference type="GO" id="GO:0033179">
    <property type="term" value="C:proton-transporting V-type ATPase, V0 domain"/>
    <property type="evidence" value="ECO:0007669"/>
    <property type="project" value="InterPro"/>
</dbReference>
<evidence type="ECO:0000256" key="3">
    <source>
        <dbReference type="ARBA" id="ARBA00022448"/>
    </source>
</evidence>
<comment type="similarity">
    <text evidence="2 10">Belongs to the V-ATPase proteolipid subunit family.</text>
</comment>
<dbReference type="HOGENOM" id="CLU_135788_0_0_1"/>
<dbReference type="Proteomes" id="UP000002872">
    <property type="component" value="Unassembled WGS sequence"/>
</dbReference>
<evidence type="ECO:0000256" key="10">
    <source>
        <dbReference type="RuleBase" id="RU363060"/>
    </source>
</evidence>
<dbReference type="OrthoDB" id="1744869at2759"/>
<keyword evidence="5 10" id="KW-1133">Transmembrane helix</keyword>
<comment type="function">
    <text evidence="8">Proton-conducting pore forming subunit of the V0 complex of vacuolar(H+)-ATPase (V-ATPase), a multisubunit enzyme composed of a peripheral complex (V1) that hydrolyzes ATP and a membrane integral complex (V0) that translocates protons. V-ATPase is responsible for acidifying and maintaining the pH of intracellular compartments.</text>
</comment>
<evidence type="ECO:0000256" key="2">
    <source>
        <dbReference type="ARBA" id="ARBA00007296"/>
    </source>
</evidence>
<evidence type="ECO:0000256" key="6">
    <source>
        <dbReference type="ARBA" id="ARBA00023065"/>
    </source>
</evidence>
<dbReference type="GO" id="GO:0005774">
    <property type="term" value="C:vacuolar membrane"/>
    <property type="evidence" value="ECO:0007669"/>
    <property type="project" value="UniProtKB-ARBA"/>
</dbReference>
<feature type="transmembrane region" description="Helical" evidence="10">
    <location>
        <begin position="124"/>
        <end position="147"/>
    </location>
</feature>
<dbReference type="InterPro" id="IPR000245">
    <property type="entry name" value="ATPase_proteolipid_csu"/>
</dbReference>
<feature type="transmembrane region" description="Helical" evidence="10">
    <location>
        <begin position="88"/>
        <end position="112"/>
    </location>
</feature>
<dbReference type="GO" id="GO:0046961">
    <property type="term" value="F:proton-transporting ATPase activity, rotational mechanism"/>
    <property type="evidence" value="ECO:0007669"/>
    <property type="project" value="InterPro"/>
</dbReference>
<accession>I3EEF9</accession>
<evidence type="ECO:0000259" key="11">
    <source>
        <dbReference type="Pfam" id="PF00137"/>
    </source>
</evidence>
<dbReference type="InterPro" id="IPR035921">
    <property type="entry name" value="F/V-ATP_Csub_sf"/>
</dbReference>
<dbReference type="PRINTS" id="PR00122">
    <property type="entry name" value="VACATPASE"/>
</dbReference>
<dbReference type="SUPFAM" id="SSF81333">
    <property type="entry name" value="F1F0 ATP synthase subunit C"/>
    <property type="match status" value="1"/>
</dbReference>
<keyword evidence="6 10" id="KW-0406">Ion transport</keyword>
<dbReference type="OMA" id="CCVITGW"/>
<evidence type="ECO:0000256" key="8">
    <source>
        <dbReference type="ARBA" id="ARBA00045519"/>
    </source>
</evidence>
<evidence type="ECO:0000256" key="5">
    <source>
        <dbReference type="ARBA" id="ARBA00022989"/>
    </source>
</evidence>
<keyword evidence="13" id="KW-1185">Reference proteome</keyword>
<keyword evidence="3 10" id="KW-0813">Transport</keyword>
<reference evidence="12" key="1">
    <citation type="submission" date="2011-01" db="EMBL/GenBank/DDBJ databases">
        <title>The Genome Sequence of Nematocida parisii strain ERTm3.</title>
        <authorList>
            <consortium name="The Broad Institute Genome Sequencing Platform"/>
            <consortium name="The Broad Institute Genome Sequencing Center for Infectious Disease"/>
            <person name="Cuomo C."/>
            <person name="Troemel E."/>
            <person name="Young S.K."/>
            <person name="Zeng Q."/>
            <person name="Gargeya S."/>
            <person name="Fitzgerald M."/>
            <person name="Haas B."/>
            <person name="Abouelleil A."/>
            <person name="Alvarado L."/>
            <person name="Arachchi H.M."/>
            <person name="Berlin A."/>
            <person name="Chapman S.B."/>
            <person name="Gearin G."/>
            <person name="Goldberg J."/>
            <person name="Griggs A."/>
            <person name="Gujja S."/>
            <person name="Hansen M."/>
            <person name="Heiman D."/>
            <person name="Howarth C."/>
            <person name="Larimer J."/>
            <person name="Lui A."/>
            <person name="MacDonald P.J.P."/>
            <person name="McCowen C."/>
            <person name="Montmayeur A."/>
            <person name="Murphy C."/>
            <person name="Neiman D."/>
            <person name="Pearson M."/>
            <person name="Priest M."/>
            <person name="Roberts A."/>
            <person name="Saif S."/>
            <person name="Shea T."/>
            <person name="Sisk P."/>
            <person name="Stolte C."/>
            <person name="Sykes S."/>
            <person name="Wortman J."/>
            <person name="Nusbaum C."/>
            <person name="Birren B."/>
        </authorList>
    </citation>
    <scope>NUCLEOTIDE SEQUENCE</scope>
    <source>
        <strain evidence="12">ERTm3</strain>
    </source>
</reference>